<dbReference type="OrthoDB" id="5800391at2759"/>
<gene>
    <name evidence="9" type="primary">Gr64e</name>
    <name evidence="9" type="ORF">EVAR_15109_1</name>
</gene>
<accession>A0A4C1UJG3</accession>
<dbReference type="AlphaFoldDB" id="A0A4C1UJG3"/>
<dbReference type="EMBL" id="BGZK01000176">
    <property type="protein sequence ID" value="GBP26096.1"/>
    <property type="molecule type" value="Genomic_DNA"/>
</dbReference>
<evidence type="ECO:0000313" key="9">
    <source>
        <dbReference type="EMBL" id="GBP26096.1"/>
    </source>
</evidence>
<comment type="caution">
    <text evidence="9">The sequence shown here is derived from an EMBL/GenBank/DDBJ whole genome shotgun (WGS) entry which is preliminary data.</text>
</comment>
<evidence type="ECO:0000256" key="3">
    <source>
        <dbReference type="ARBA" id="ARBA00022475"/>
    </source>
</evidence>
<evidence type="ECO:0000256" key="5">
    <source>
        <dbReference type="ARBA" id="ARBA00022989"/>
    </source>
</evidence>
<comment type="subcellular location">
    <subcellularLocation>
        <location evidence="1">Cell membrane</location>
        <topology evidence="1">Multi-pass membrane protein</topology>
    </subcellularLocation>
</comment>
<dbReference type="Pfam" id="PF06151">
    <property type="entry name" value="Trehalose_recp"/>
    <property type="match status" value="1"/>
</dbReference>
<organism evidence="9 10">
    <name type="scientific">Eumeta variegata</name>
    <name type="common">Bagworm moth</name>
    <name type="synonym">Eumeta japonica</name>
    <dbReference type="NCBI Taxonomy" id="151549"/>
    <lineage>
        <taxon>Eukaryota</taxon>
        <taxon>Metazoa</taxon>
        <taxon>Ecdysozoa</taxon>
        <taxon>Arthropoda</taxon>
        <taxon>Hexapoda</taxon>
        <taxon>Insecta</taxon>
        <taxon>Pterygota</taxon>
        <taxon>Neoptera</taxon>
        <taxon>Endopterygota</taxon>
        <taxon>Lepidoptera</taxon>
        <taxon>Glossata</taxon>
        <taxon>Ditrysia</taxon>
        <taxon>Tineoidea</taxon>
        <taxon>Psychidae</taxon>
        <taxon>Oiketicinae</taxon>
        <taxon>Eumeta</taxon>
    </lineage>
</organism>
<keyword evidence="10" id="KW-1185">Reference proteome</keyword>
<evidence type="ECO:0000256" key="1">
    <source>
        <dbReference type="ARBA" id="ARBA00004651"/>
    </source>
</evidence>
<keyword evidence="4 8" id="KW-0812">Transmembrane</keyword>
<sequence length="366" mass="41626">MENKFSVHKFGSNWTTRKRNKIQAKNKLAYATFQGALKTTLLIGQIFGLVPVAGVLDGNVKNINLGHVDSQPVQEWRIFKIQARRPKPKGSQTGMHRRCCDENLTQQAVYDYGVTTLKSALYLPNSVFMAFVSFMCFYRTLVTDGTMEASTFVIFYLSCAVTSTVYLYVANKWPELVRHIAATEDLDPITDTSLKFKCNVTCAVILITALIEHVLSLIAAFVKSLSCHPDEPWHRAFVESSYPFIFNYIPYSVTLGVIIQVIHFQSTFVWSYSDLFVICVSYYLTSRLDQINVRLRAAQGKVGSFVCVTLLSVQYLLDPFWRVTREDYSRAARLVRTVDAVIGGIVLICFFNNLFFICLQLFHILE</sequence>
<protein>
    <submittedName>
        <fullName evidence="9">Gustatory receptor for sugar taste 64e</fullName>
    </submittedName>
</protein>
<comment type="similarity">
    <text evidence="2">Belongs to the insect chemoreceptor superfamily. Gustatory receptor (GR) family. Gr5a subfamily.</text>
</comment>
<dbReference type="GO" id="GO:0008527">
    <property type="term" value="F:taste receptor activity"/>
    <property type="evidence" value="ECO:0007669"/>
    <property type="project" value="InterPro"/>
</dbReference>
<feature type="transmembrane region" description="Helical" evidence="8">
    <location>
        <begin position="242"/>
        <end position="262"/>
    </location>
</feature>
<reference evidence="9 10" key="1">
    <citation type="journal article" date="2019" name="Commun. Biol.">
        <title>The bagworm genome reveals a unique fibroin gene that provides high tensile strength.</title>
        <authorList>
            <person name="Kono N."/>
            <person name="Nakamura H."/>
            <person name="Ohtoshi R."/>
            <person name="Tomita M."/>
            <person name="Numata K."/>
            <person name="Arakawa K."/>
        </authorList>
    </citation>
    <scope>NUCLEOTIDE SEQUENCE [LARGE SCALE GENOMIC DNA]</scope>
</reference>
<feature type="transmembrane region" description="Helical" evidence="8">
    <location>
        <begin position="150"/>
        <end position="169"/>
    </location>
</feature>
<keyword evidence="6 8" id="KW-0472">Membrane</keyword>
<name>A0A4C1UJG3_EUMVA</name>
<keyword evidence="3" id="KW-1003">Cell membrane</keyword>
<feature type="transmembrane region" description="Helical" evidence="8">
    <location>
        <begin position="203"/>
        <end position="222"/>
    </location>
</feature>
<dbReference type="GO" id="GO:0050916">
    <property type="term" value="P:sensory perception of sweet taste"/>
    <property type="evidence" value="ECO:0007669"/>
    <property type="project" value="UniProtKB-ARBA"/>
</dbReference>
<feature type="transmembrane region" description="Helical" evidence="8">
    <location>
        <begin position="337"/>
        <end position="362"/>
    </location>
</feature>
<dbReference type="Proteomes" id="UP000299102">
    <property type="component" value="Unassembled WGS sequence"/>
</dbReference>
<keyword evidence="7 9" id="KW-0675">Receptor</keyword>
<evidence type="ECO:0000256" key="8">
    <source>
        <dbReference type="SAM" id="Phobius"/>
    </source>
</evidence>
<keyword evidence="5 8" id="KW-1133">Transmembrane helix</keyword>
<dbReference type="InterPro" id="IPR009318">
    <property type="entry name" value="Gustatory_rcpt"/>
</dbReference>
<evidence type="ECO:0000256" key="2">
    <source>
        <dbReference type="ARBA" id="ARBA00005327"/>
    </source>
</evidence>
<dbReference type="PANTHER" id="PTHR21421">
    <property type="entry name" value="GUSTATORY RECEPTOR"/>
    <property type="match status" value="1"/>
</dbReference>
<evidence type="ECO:0000256" key="7">
    <source>
        <dbReference type="ARBA" id="ARBA00023170"/>
    </source>
</evidence>
<evidence type="ECO:0000256" key="4">
    <source>
        <dbReference type="ARBA" id="ARBA00022692"/>
    </source>
</evidence>
<proteinExistence type="inferred from homology"/>
<dbReference type="PANTHER" id="PTHR21421:SF29">
    <property type="entry name" value="GUSTATORY RECEPTOR 5A FOR TREHALOSE-RELATED"/>
    <property type="match status" value="1"/>
</dbReference>
<dbReference type="STRING" id="151549.A0A4C1UJG3"/>
<feature type="transmembrane region" description="Helical" evidence="8">
    <location>
        <begin position="120"/>
        <end position="138"/>
    </location>
</feature>
<evidence type="ECO:0000256" key="6">
    <source>
        <dbReference type="ARBA" id="ARBA00023136"/>
    </source>
</evidence>
<evidence type="ECO:0000313" key="10">
    <source>
        <dbReference type="Proteomes" id="UP000299102"/>
    </source>
</evidence>
<dbReference type="GO" id="GO:0005886">
    <property type="term" value="C:plasma membrane"/>
    <property type="evidence" value="ECO:0007669"/>
    <property type="project" value="UniProtKB-SubCell"/>
</dbReference>